<feature type="region of interest" description="Disordered" evidence="1">
    <location>
        <begin position="317"/>
        <end position="342"/>
    </location>
</feature>
<feature type="compositionally biased region" description="Acidic residues" evidence="1">
    <location>
        <begin position="322"/>
        <end position="334"/>
    </location>
</feature>
<gene>
    <name evidence="2" type="ORF">R3P38DRAFT_3242660</name>
</gene>
<dbReference type="Proteomes" id="UP001362999">
    <property type="component" value="Unassembled WGS sequence"/>
</dbReference>
<evidence type="ECO:0000256" key="1">
    <source>
        <dbReference type="SAM" id="MobiDB-lite"/>
    </source>
</evidence>
<comment type="caution">
    <text evidence="2">The sequence shown here is derived from an EMBL/GenBank/DDBJ whole genome shotgun (WGS) entry which is preliminary data.</text>
</comment>
<name>A0AAV9Z4P1_9AGAR</name>
<keyword evidence="3" id="KW-1185">Reference proteome</keyword>
<sequence length="342" mass="37057">MKPFQVTATSLTLLVGPLILHFIHTRPPRSKELASPYATPTSRSTARLFSVYDLALHPPHHPRDRTTSPPTAFPLSLSLSLSLGLTLDGDSAQSMECNENIMIKHPLLENTSTSAHTIAKHWLCRREGEPHGIFYRAAVPFFPPTPTTTAHRPPGSSTPSSSGLGLWTLDALSPSLSLAPRHIMSPPPPPRPPPHALEREEEWHVCIIFTYCVADTLRPPPPPRRPQAGYVHLCPGCGADADALRPTSCLAPFPMPTHSFLAPVPRAQLPPPPSILPPSSHPLRENDALFANMRIYWYTSIAAAAISTKPFCEIDAVKGEEEPGDDERRDDEEGGGGGAGVG</sequence>
<dbReference type="EMBL" id="JAWWNJ010000215">
    <property type="protein sequence ID" value="KAK6971324.1"/>
    <property type="molecule type" value="Genomic_DNA"/>
</dbReference>
<evidence type="ECO:0000313" key="2">
    <source>
        <dbReference type="EMBL" id="KAK6971324.1"/>
    </source>
</evidence>
<protein>
    <submittedName>
        <fullName evidence="2">Uncharacterized protein</fullName>
    </submittedName>
</protein>
<proteinExistence type="predicted"/>
<evidence type="ECO:0000313" key="3">
    <source>
        <dbReference type="Proteomes" id="UP001362999"/>
    </source>
</evidence>
<dbReference type="AlphaFoldDB" id="A0AAV9Z4P1"/>
<accession>A0AAV9Z4P1</accession>
<reference evidence="2 3" key="1">
    <citation type="journal article" date="2024" name="J Genomics">
        <title>Draft genome sequencing and assembly of Favolaschia claudopus CIRM-BRFM 2984 isolated from oak limbs.</title>
        <authorList>
            <person name="Navarro D."/>
            <person name="Drula E."/>
            <person name="Chaduli D."/>
            <person name="Cazenave R."/>
            <person name="Ahrendt S."/>
            <person name="Wang J."/>
            <person name="Lipzen A."/>
            <person name="Daum C."/>
            <person name="Barry K."/>
            <person name="Grigoriev I.V."/>
            <person name="Favel A."/>
            <person name="Rosso M.N."/>
            <person name="Martin F."/>
        </authorList>
    </citation>
    <scope>NUCLEOTIDE SEQUENCE [LARGE SCALE GENOMIC DNA]</scope>
    <source>
        <strain evidence="2 3">CIRM-BRFM 2984</strain>
    </source>
</reference>
<organism evidence="2 3">
    <name type="scientific">Favolaschia claudopus</name>
    <dbReference type="NCBI Taxonomy" id="2862362"/>
    <lineage>
        <taxon>Eukaryota</taxon>
        <taxon>Fungi</taxon>
        <taxon>Dikarya</taxon>
        <taxon>Basidiomycota</taxon>
        <taxon>Agaricomycotina</taxon>
        <taxon>Agaricomycetes</taxon>
        <taxon>Agaricomycetidae</taxon>
        <taxon>Agaricales</taxon>
        <taxon>Marasmiineae</taxon>
        <taxon>Mycenaceae</taxon>
        <taxon>Favolaschia</taxon>
    </lineage>
</organism>